<feature type="binding site" description="axial binding residue" evidence="9">
    <location>
        <position position="456"/>
    </location>
    <ligand>
        <name>heme</name>
        <dbReference type="ChEBI" id="CHEBI:30413"/>
    </ligand>
    <ligandPart>
        <name>Fe</name>
        <dbReference type="ChEBI" id="CHEBI:18248"/>
    </ligandPart>
</feature>
<evidence type="ECO:0000256" key="7">
    <source>
        <dbReference type="ARBA" id="ARBA00023004"/>
    </source>
</evidence>
<dbReference type="GO" id="GO:0005506">
    <property type="term" value="F:iron ion binding"/>
    <property type="evidence" value="ECO:0007669"/>
    <property type="project" value="InterPro"/>
</dbReference>
<keyword evidence="8 10" id="KW-0503">Monooxygenase</keyword>
<evidence type="ECO:0000256" key="2">
    <source>
        <dbReference type="ARBA" id="ARBA00004167"/>
    </source>
</evidence>
<dbReference type="GO" id="GO:0004497">
    <property type="term" value="F:monooxygenase activity"/>
    <property type="evidence" value="ECO:0007669"/>
    <property type="project" value="UniProtKB-KW"/>
</dbReference>
<evidence type="ECO:0000256" key="9">
    <source>
        <dbReference type="PIRSR" id="PIRSR602401-1"/>
    </source>
</evidence>
<dbReference type="GO" id="GO:0020037">
    <property type="term" value="F:heme binding"/>
    <property type="evidence" value="ECO:0007669"/>
    <property type="project" value="InterPro"/>
</dbReference>
<dbReference type="RefSeq" id="XP_011075711.1">
    <property type="nucleotide sequence ID" value="XM_011077409.2"/>
</dbReference>
<dbReference type="Pfam" id="PF00067">
    <property type="entry name" value="p450"/>
    <property type="match status" value="1"/>
</dbReference>
<dbReference type="InterPro" id="IPR017972">
    <property type="entry name" value="Cyt_P450_CS"/>
</dbReference>
<evidence type="ECO:0000256" key="3">
    <source>
        <dbReference type="ARBA" id="ARBA00010617"/>
    </source>
</evidence>
<protein>
    <submittedName>
        <fullName evidence="13">Valine N-monooxygenase 1-like</fullName>
    </submittedName>
</protein>
<evidence type="ECO:0000313" key="12">
    <source>
        <dbReference type="Proteomes" id="UP000504604"/>
    </source>
</evidence>
<dbReference type="Gene3D" id="1.10.630.10">
    <property type="entry name" value="Cytochrome P450"/>
    <property type="match status" value="1"/>
</dbReference>
<keyword evidence="7 9" id="KW-0408">Iron</keyword>
<proteinExistence type="inferred from homology"/>
<evidence type="ECO:0000256" key="4">
    <source>
        <dbReference type="ARBA" id="ARBA00022617"/>
    </source>
</evidence>
<feature type="signal peptide" evidence="11">
    <location>
        <begin position="1"/>
        <end position="21"/>
    </location>
</feature>
<keyword evidence="5 9" id="KW-0479">Metal-binding</keyword>
<dbReference type="InterPro" id="IPR001128">
    <property type="entry name" value="Cyt_P450"/>
</dbReference>
<dbReference type="GeneID" id="105160146"/>
<evidence type="ECO:0000256" key="5">
    <source>
        <dbReference type="ARBA" id="ARBA00022723"/>
    </source>
</evidence>
<comment type="cofactor">
    <cofactor evidence="1 9">
        <name>heme</name>
        <dbReference type="ChEBI" id="CHEBI:30413"/>
    </cofactor>
</comment>
<dbReference type="FunFam" id="1.10.630.10:FF:000037">
    <property type="entry name" value="Cytochrome P450 9"/>
    <property type="match status" value="1"/>
</dbReference>
<keyword evidence="6 10" id="KW-0560">Oxidoreductase</keyword>
<dbReference type="AlphaFoldDB" id="A0A6I9T5N6"/>
<dbReference type="GO" id="GO:0016020">
    <property type="term" value="C:membrane"/>
    <property type="evidence" value="ECO:0007669"/>
    <property type="project" value="UniProtKB-SubCell"/>
</dbReference>
<dbReference type="PANTHER" id="PTHR47944">
    <property type="entry name" value="CYTOCHROME P450 98A9"/>
    <property type="match status" value="1"/>
</dbReference>
<accession>A0A6I9T5N6</accession>
<sequence>METGTTSFCINLCLLLALCFATKWLCLKKRKTPPLPPGLMGYPIVGCFPEMMKNKPTFRWVQQLMQEMNTEIACIRLGNTHVIFVTSPQLARELLRKQDVIFASRADVLSARLASNGYLTAIFSPNCDQWKKMRRVIASGVLSPTMHQWLHNKRSKEVDHLVKYVFKQSLTNGLVNVRVAAQHYCGNMTRKLIFNKRFFGTGMEDGDPGMEEEDHLHGVFTILKYVYGFGIGDYLPWLEVFDLDGHKRIIKDALKKVRKYQDPEIDQRVEMWQQGMKKIQEDILDVFINLKDSNNNSLLSIEEIKAEITEFMLATIDNPSNAVEWALAEMINQPDILDRACKELDQVVGKDRLVDESDLPMLNYVKVCAKEAFRLHPVAAFNVPHVSIKDTTVGGYFIPKDSHVLLSRRGLGRNSRVWKDPLIYKPERHIINKDSKVLLVDHELRMLSFSTGRRGCPGIVLGSTMTIMLLARLIQGFSWTAPPNGPSNIDLVESDGGLLMAKPLVAHAVARLEPNVYLKLMQ</sequence>
<keyword evidence="4 9" id="KW-0349">Heme</keyword>
<comment type="subcellular location">
    <subcellularLocation>
        <location evidence="2">Membrane</location>
        <topology evidence="2">Single-pass membrane protein</topology>
    </subcellularLocation>
</comment>
<dbReference type="InParanoid" id="A0A6I9T5N6"/>
<keyword evidence="11" id="KW-0732">Signal</keyword>
<dbReference type="KEGG" id="sind:105160146"/>
<dbReference type="OrthoDB" id="871890at2759"/>
<feature type="chain" id="PRO_5026939547" evidence="11">
    <location>
        <begin position="22"/>
        <end position="522"/>
    </location>
</feature>
<evidence type="ECO:0000256" key="10">
    <source>
        <dbReference type="RuleBase" id="RU000461"/>
    </source>
</evidence>
<evidence type="ECO:0000256" key="11">
    <source>
        <dbReference type="SAM" id="SignalP"/>
    </source>
</evidence>
<evidence type="ECO:0000256" key="1">
    <source>
        <dbReference type="ARBA" id="ARBA00001971"/>
    </source>
</evidence>
<dbReference type="InterPro" id="IPR036396">
    <property type="entry name" value="Cyt_P450_sf"/>
</dbReference>
<dbReference type="GO" id="GO:0016705">
    <property type="term" value="F:oxidoreductase activity, acting on paired donors, with incorporation or reduction of molecular oxygen"/>
    <property type="evidence" value="ECO:0007669"/>
    <property type="project" value="InterPro"/>
</dbReference>
<dbReference type="FunCoup" id="A0A6I9T5N6">
    <property type="interactions" value="187"/>
</dbReference>
<gene>
    <name evidence="13" type="primary">LOC105160146</name>
</gene>
<name>A0A6I9T5N6_SESIN</name>
<dbReference type="PANTHER" id="PTHR47944:SF4">
    <property type="entry name" value="OS09G0441700 PROTEIN"/>
    <property type="match status" value="1"/>
</dbReference>
<evidence type="ECO:0000313" key="13">
    <source>
        <dbReference type="RefSeq" id="XP_011075711.1"/>
    </source>
</evidence>
<comment type="similarity">
    <text evidence="3 10">Belongs to the cytochrome P450 family.</text>
</comment>
<organism evidence="12 13">
    <name type="scientific">Sesamum indicum</name>
    <name type="common">Oriental sesame</name>
    <name type="synonym">Sesamum orientale</name>
    <dbReference type="NCBI Taxonomy" id="4182"/>
    <lineage>
        <taxon>Eukaryota</taxon>
        <taxon>Viridiplantae</taxon>
        <taxon>Streptophyta</taxon>
        <taxon>Embryophyta</taxon>
        <taxon>Tracheophyta</taxon>
        <taxon>Spermatophyta</taxon>
        <taxon>Magnoliopsida</taxon>
        <taxon>eudicotyledons</taxon>
        <taxon>Gunneridae</taxon>
        <taxon>Pentapetalae</taxon>
        <taxon>asterids</taxon>
        <taxon>lamiids</taxon>
        <taxon>Lamiales</taxon>
        <taxon>Pedaliaceae</taxon>
        <taxon>Sesamum</taxon>
    </lineage>
</organism>
<dbReference type="InterPro" id="IPR002401">
    <property type="entry name" value="Cyt_P450_E_grp-I"/>
</dbReference>
<reference evidence="13" key="1">
    <citation type="submission" date="2025-08" db="UniProtKB">
        <authorList>
            <consortium name="RefSeq"/>
        </authorList>
    </citation>
    <scope>IDENTIFICATION</scope>
</reference>
<dbReference type="PRINTS" id="PR00463">
    <property type="entry name" value="EP450I"/>
</dbReference>
<dbReference type="SUPFAM" id="SSF48264">
    <property type="entry name" value="Cytochrome P450"/>
    <property type="match status" value="1"/>
</dbReference>
<evidence type="ECO:0000256" key="8">
    <source>
        <dbReference type="ARBA" id="ARBA00023033"/>
    </source>
</evidence>
<evidence type="ECO:0000256" key="6">
    <source>
        <dbReference type="ARBA" id="ARBA00023002"/>
    </source>
</evidence>
<dbReference type="Proteomes" id="UP000504604">
    <property type="component" value="Linkage group LG4"/>
</dbReference>
<dbReference type="PROSITE" id="PS00086">
    <property type="entry name" value="CYTOCHROME_P450"/>
    <property type="match status" value="1"/>
</dbReference>
<dbReference type="GO" id="GO:0044550">
    <property type="term" value="P:secondary metabolite biosynthetic process"/>
    <property type="evidence" value="ECO:0007669"/>
    <property type="project" value="UniProtKB-ARBA"/>
</dbReference>
<keyword evidence="12" id="KW-1185">Reference proteome</keyword>